<protein>
    <recommendedName>
        <fullName evidence="3">DUF192 domain-containing protein</fullName>
    </recommendedName>
</protein>
<evidence type="ECO:0000313" key="1">
    <source>
        <dbReference type="EMBL" id="OGC47369.1"/>
    </source>
</evidence>
<evidence type="ECO:0000313" key="2">
    <source>
        <dbReference type="Proteomes" id="UP000176608"/>
    </source>
</evidence>
<dbReference type="InterPro" id="IPR003795">
    <property type="entry name" value="DUF192"/>
</dbReference>
<dbReference type="Proteomes" id="UP000176608">
    <property type="component" value="Unassembled WGS sequence"/>
</dbReference>
<dbReference type="InterPro" id="IPR038695">
    <property type="entry name" value="Saro_0823-like_sf"/>
</dbReference>
<dbReference type="STRING" id="1802617.A2886_01970"/>
<proteinExistence type="predicted"/>
<dbReference type="Gene3D" id="2.60.120.1140">
    <property type="entry name" value="Protein of unknown function DUF192"/>
    <property type="match status" value="1"/>
</dbReference>
<dbReference type="AlphaFoldDB" id="A0A1F4UR28"/>
<dbReference type="EMBL" id="MEVA01000012">
    <property type="protein sequence ID" value="OGC47369.1"/>
    <property type="molecule type" value="Genomic_DNA"/>
</dbReference>
<dbReference type="Pfam" id="PF02643">
    <property type="entry name" value="DUF192"/>
    <property type="match status" value="1"/>
</dbReference>
<accession>A0A1F4UR28</accession>
<name>A0A1F4UR28_UNCKA</name>
<evidence type="ECO:0008006" key="3">
    <source>
        <dbReference type="Google" id="ProtNLM"/>
    </source>
</evidence>
<comment type="caution">
    <text evidence="1">The sequence shown here is derived from an EMBL/GenBank/DDBJ whole genome shotgun (WGS) entry which is preliminary data.</text>
</comment>
<organism evidence="1 2">
    <name type="scientific">candidate division WWE3 bacterium RIFCSPHIGHO2_01_FULL_42_13</name>
    <dbReference type="NCBI Taxonomy" id="1802617"/>
    <lineage>
        <taxon>Bacteria</taxon>
        <taxon>Katanobacteria</taxon>
    </lineage>
</organism>
<dbReference type="PANTHER" id="PTHR37953:SF1">
    <property type="entry name" value="UPF0127 PROTEIN MJ1496"/>
    <property type="match status" value="1"/>
</dbReference>
<dbReference type="PANTHER" id="PTHR37953">
    <property type="entry name" value="UPF0127 PROTEIN MJ1496"/>
    <property type="match status" value="1"/>
</dbReference>
<sequence length="168" mass="18506">MSTKAFLILIAVVGVLLVLFIAKEFLTNKLGGVKNISHVKIGEAIVKVELADTVAKRAKGLMFRKGLGENEGMLFIFPSEGKHTFWMANTYIPLDIIWISADMKIVHIEENVQPCGVEGSAMDKLRNMCRTYGPSENAKYVLEVGGGWIKNNEIAHSGSVDFFSSQTL</sequence>
<gene>
    <name evidence="1" type="ORF">A2886_01970</name>
</gene>
<reference evidence="1 2" key="1">
    <citation type="journal article" date="2016" name="Nat. Commun.">
        <title>Thousands of microbial genomes shed light on interconnected biogeochemical processes in an aquifer system.</title>
        <authorList>
            <person name="Anantharaman K."/>
            <person name="Brown C.T."/>
            <person name="Hug L.A."/>
            <person name="Sharon I."/>
            <person name="Castelle C.J."/>
            <person name="Probst A.J."/>
            <person name="Thomas B.C."/>
            <person name="Singh A."/>
            <person name="Wilkins M.J."/>
            <person name="Karaoz U."/>
            <person name="Brodie E.L."/>
            <person name="Williams K.H."/>
            <person name="Hubbard S.S."/>
            <person name="Banfield J.F."/>
        </authorList>
    </citation>
    <scope>NUCLEOTIDE SEQUENCE [LARGE SCALE GENOMIC DNA]</scope>
</reference>